<evidence type="ECO:0000313" key="3">
    <source>
        <dbReference type="EMBL" id="NYG56624.1"/>
    </source>
</evidence>
<feature type="transmembrane region" description="Helical" evidence="2">
    <location>
        <begin position="205"/>
        <end position="225"/>
    </location>
</feature>
<comment type="caution">
    <text evidence="3">The sequence shown here is derived from an EMBL/GenBank/DDBJ whole genome shotgun (WGS) entry which is preliminary data.</text>
</comment>
<feature type="region of interest" description="Disordered" evidence="1">
    <location>
        <begin position="107"/>
        <end position="131"/>
    </location>
</feature>
<evidence type="ECO:0000256" key="1">
    <source>
        <dbReference type="SAM" id="MobiDB-lite"/>
    </source>
</evidence>
<evidence type="ECO:0000256" key="2">
    <source>
        <dbReference type="SAM" id="Phobius"/>
    </source>
</evidence>
<protein>
    <submittedName>
        <fullName evidence="3">Energy-coupling factor transport system substrate-specific component</fullName>
    </submittedName>
</protein>
<dbReference type="EMBL" id="JACCAC010000001">
    <property type="protein sequence ID" value="NYG56624.1"/>
    <property type="molecule type" value="Genomic_DNA"/>
</dbReference>
<dbReference type="RefSeq" id="WP_179518846.1">
    <property type="nucleotide sequence ID" value="NZ_JACCAC010000001.1"/>
</dbReference>
<name>A0A7Y9USV9_9ACTN</name>
<dbReference type="Proteomes" id="UP000544110">
    <property type="component" value="Unassembled WGS sequence"/>
</dbReference>
<feature type="transmembrane region" description="Helical" evidence="2">
    <location>
        <begin position="270"/>
        <end position="292"/>
    </location>
</feature>
<organism evidence="3 4">
    <name type="scientific">Nocardioides perillae</name>
    <dbReference type="NCBI Taxonomy" id="1119534"/>
    <lineage>
        <taxon>Bacteria</taxon>
        <taxon>Bacillati</taxon>
        <taxon>Actinomycetota</taxon>
        <taxon>Actinomycetes</taxon>
        <taxon>Propionibacteriales</taxon>
        <taxon>Nocardioidaceae</taxon>
        <taxon>Nocardioides</taxon>
    </lineage>
</organism>
<feature type="compositionally biased region" description="Low complexity" evidence="1">
    <location>
        <begin position="107"/>
        <end position="127"/>
    </location>
</feature>
<keyword evidence="2" id="KW-0812">Transmembrane</keyword>
<dbReference type="Gene3D" id="1.10.1760.20">
    <property type="match status" value="1"/>
</dbReference>
<accession>A0A7Y9USV9</accession>
<feature type="transmembrane region" description="Helical" evidence="2">
    <location>
        <begin position="237"/>
        <end position="258"/>
    </location>
</feature>
<proteinExistence type="predicted"/>
<keyword evidence="4" id="KW-1185">Reference proteome</keyword>
<keyword evidence="2" id="KW-0472">Membrane</keyword>
<evidence type="ECO:0000313" key="4">
    <source>
        <dbReference type="Proteomes" id="UP000544110"/>
    </source>
</evidence>
<gene>
    <name evidence="3" type="ORF">BJ989_002928</name>
</gene>
<dbReference type="AlphaFoldDB" id="A0A7Y9USV9"/>
<reference evidence="3 4" key="1">
    <citation type="submission" date="2020-07" db="EMBL/GenBank/DDBJ databases">
        <title>Sequencing the genomes of 1000 actinobacteria strains.</title>
        <authorList>
            <person name="Klenk H.-P."/>
        </authorList>
    </citation>
    <scope>NUCLEOTIDE SEQUENCE [LARGE SCALE GENOMIC DNA]</scope>
    <source>
        <strain evidence="3 4">DSM 24552</strain>
    </source>
</reference>
<keyword evidence="2" id="KW-1133">Transmembrane helix</keyword>
<sequence>MAPGQDAATRPRAGRWDPVVAELQSLRQRAGEPSYAEIARRVVAQRVAGGSTEHAARLAKSTVHDAFRLGRTRLNLPLTRELVQALGGDPAAVDDWVAASAQQAAVPGPGVPAASAAPSPEAEAAEALGSPGRAEPLRPTWRLGLVVAAACVALNLAGRVVVDALDLPVHLDMVGTAVAAFSLGPWAGAGVGVATNALGTVSSGWVSLPFALVNVAGALVWGYGVRRWGLGRTLPRFLSLQVLVAVVCTLVAVPVLVALDGAVSRGGGDLLAQVGGVALDSLVLAVGLANVLTSLADKVISGFVALVVVSTLPRTLRAAVPLALAAAPPPSPGDPVQRT</sequence>
<feature type="transmembrane region" description="Helical" evidence="2">
    <location>
        <begin position="143"/>
        <end position="162"/>
    </location>
</feature>